<dbReference type="Proteomes" id="UP000052023">
    <property type="component" value="Unassembled WGS sequence"/>
</dbReference>
<dbReference type="InterPro" id="IPR029024">
    <property type="entry name" value="TerB-like"/>
</dbReference>
<dbReference type="RefSeq" id="WP_057845950.1">
    <property type="nucleotide sequence ID" value="NZ_LLYA01000173.1"/>
</dbReference>
<feature type="transmembrane region" description="Helical" evidence="1">
    <location>
        <begin position="65"/>
        <end position="82"/>
    </location>
</feature>
<organism evidence="2 3">
    <name type="scientific">Bradyrhizobium retamae</name>
    <dbReference type="NCBI Taxonomy" id="1300035"/>
    <lineage>
        <taxon>Bacteria</taxon>
        <taxon>Pseudomonadati</taxon>
        <taxon>Pseudomonadota</taxon>
        <taxon>Alphaproteobacteria</taxon>
        <taxon>Hyphomicrobiales</taxon>
        <taxon>Nitrobacteraceae</taxon>
        <taxon>Bradyrhizobium</taxon>
    </lineage>
</organism>
<evidence type="ECO:0008006" key="4">
    <source>
        <dbReference type="Google" id="ProtNLM"/>
    </source>
</evidence>
<gene>
    <name evidence="2" type="ORF">CQ13_31215</name>
</gene>
<dbReference type="SUPFAM" id="SSF158682">
    <property type="entry name" value="TerB-like"/>
    <property type="match status" value="1"/>
</dbReference>
<evidence type="ECO:0000313" key="3">
    <source>
        <dbReference type="Proteomes" id="UP000052023"/>
    </source>
</evidence>
<keyword evidence="1" id="KW-0812">Transmembrane</keyword>
<dbReference type="EMBL" id="LLYA01000173">
    <property type="protein sequence ID" value="KRR21033.1"/>
    <property type="molecule type" value="Genomic_DNA"/>
</dbReference>
<feature type="transmembrane region" description="Helical" evidence="1">
    <location>
        <begin position="33"/>
        <end position="53"/>
    </location>
</feature>
<sequence length="239" mass="24536">MDPTKLLDQFLGGNAQGVLHQTGGKASQAMDRIGGLGGVAGGAAAGGLLALLLSNKKARKMAGGIVGYGGAAALGALAYKAYENWRQGQNAASAPVATPSEIQQVDPAFLPAASPAANGQPFELALMRAMIGAAKADGHVDGAEQRLLFEHVEKLDLDAEAKAFVFDTLARPIDIGDIAAAAKSQEQAAELYLASRLAIDPDQAAEKAYLEALAHRLKLPAELVSHLDRQAVAALPAPA</sequence>
<dbReference type="CDD" id="cd07178">
    <property type="entry name" value="terB_like_YebE"/>
    <property type="match status" value="1"/>
</dbReference>
<name>A0A0R3MLE1_9BRAD</name>
<comment type="caution">
    <text evidence="2">The sequence shown here is derived from an EMBL/GenBank/DDBJ whole genome shotgun (WGS) entry which is preliminary data.</text>
</comment>
<keyword evidence="1" id="KW-1133">Transmembrane helix</keyword>
<accession>A0A0R3MLE1</accession>
<dbReference type="Pfam" id="PF04391">
    <property type="entry name" value="DUF533"/>
    <property type="match status" value="1"/>
</dbReference>
<dbReference type="OrthoDB" id="5459344at2"/>
<protein>
    <recommendedName>
        <fullName evidence="4">Protein YebE</fullName>
    </recommendedName>
</protein>
<dbReference type="InterPro" id="IPR007486">
    <property type="entry name" value="YebE"/>
</dbReference>
<keyword evidence="1" id="KW-0472">Membrane</keyword>
<reference evidence="2 3" key="1">
    <citation type="submission" date="2014-03" db="EMBL/GenBank/DDBJ databases">
        <title>Bradyrhizobium valentinum sp. nov., isolated from effective nodules of Lupinus mariae-josephae, a lupine endemic of basic-lime soils in Eastern Spain.</title>
        <authorList>
            <person name="Duran D."/>
            <person name="Rey L."/>
            <person name="Navarro A."/>
            <person name="Busquets A."/>
            <person name="Imperial J."/>
            <person name="Ruiz-Argueso T."/>
        </authorList>
    </citation>
    <scope>NUCLEOTIDE SEQUENCE [LARGE SCALE GENOMIC DNA]</scope>
    <source>
        <strain evidence="2 3">Ro19</strain>
    </source>
</reference>
<keyword evidence="3" id="KW-1185">Reference proteome</keyword>
<proteinExistence type="predicted"/>
<evidence type="ECO:0000256" key="1">
    <source>
        <dbReference type="SAM" id="Phobius"/>
    </source>
</evidence>
<dbReference type="Gene3D" id="1.10.3680.10">
    <property type="entry name" value="TerB-like"/>
    <property type="match status" value="1"/>
</dbReference>
<dbReference type="AlphaFoldDB" id="A0A0R3MLE1"/>
<evidence type="ECO:0000313" key="2">
    <source>
        <dbReference type="EMBL" id="KRR21033.1"/>
    </source>
</evidence>